<feature type="non-terminal residue" evidence="1">
    <location>
        <position position="212"/>
    </location>
</feature>
<feature type="non-terminal residue" evidence="1">
    <location>
        <position position="1"/>
    </location>
</feature>
<comment type="caution">
    <text evidence="1">The sequence shown here is derived from an EMBL/GenBank/DDBJ whole genome shotgun (WGS) entry which is preliminary data.</text>
</comment>
<sequence length="212" mass="22807">TKVNINPKPDGSVDVTWTKPVAVEPAPILYEKKDMLESLWAIFEEHPRVLWKDLAKHAEGKEEIATASEIIAYFESKGKEVLGKPKAKVVKEKRPFKYKDELLQDINELVGKIKPNPDYSRSELQKILPLSMIGAKADPDAKEMDIAANLSASGVSGAKMVPLSVAILVGGAINLGATLGVISEGLIAVSGAATTSLIPLIKGDLIVLVLFI</sequence>
<proteinExistence type="predicted"/>
<gene>
    <name evidence="1" type="ORF">S01H4_58822</name>
</gene>
<reference evidence="1" key="1">
    <citation type="journal article" date="2014" name="Front. Microbiol.">
        <title>High frequency of phylogenetically diverse reductive dehalogenase-homologous genes in deep subseafloor sedimentary metagenomes.</title>
        <authorList>
            <person name="Kawai M."/>
            <person name="Futagami T."/>
            <person name="Toyoda A."/>
            <person name="Takaki Y."/>
            <person name="Nishi S."/>
            <person name="Hori S."/>
            <person name="Arai W."/>
            <person name="Tsubouchi T."/>
            <person name="Morono Y."/>
            <person name="Uchiyama I."/>
            <person name="Ito T."/>
            <person name="Fujiyama A."/>
            <person name="Inagaki F."/>
            <person name="Takami H."/>
        </authorList>
    </citation>
    <scope>NUCLEOTIDE SEQUENCE</scope>
    <source>
        <strain evidence="1">Expedition CK06-06</strain>
    </source>
</reference>
<evidence type="ECO:0000313" key="1">
    <source>
        <dbReference type="EMBL" id="GAH17156.1"/>
    </source>
</evidence>
<accession>X1D8R4</accession>
<organism evidence="1">
    <name type="scientific">marine sediment metagenome</name>
    <dbReference type="NCBI Taxonomy" id="412755"/>
    <lineage>
        <taxon>unclassified sequences</taxon>
        <taxon>metagenomes</taxon>
        <taxon>ecological metagenomes</taxon>
    </lineage>
</organism>
<dbReference type="EMBL" id="BART01034412">
    <property type="protein sequence ID" value="GAH17156.1"/>
    <property type="molecule type" value="Genomic_DNA"/>
</dbReference>
<dbReference type="AlphaFoldDB" id="X1D8R4"/>
<protein>
    <submittedName>
        <fullName evidence="1">Uncharacterized protein</fullName>
    </submittedName>
</protein>
<name>X1D8R4_9ZZZZ</name>